<keyword evidence="2" id="KW-1185">Reference proteome</keyword>
<comment type="caution">
    <text evidence="1">The sequence shown here is derived from an EMBL/GenBank/DDBJ whole genome shotgun (WGS) entry which is preliminary data.</text>
</comment>
<accession>A0ABD5YM18</accession>
<dbReference type="GeneID" id="76199925"/>
<reference evidence="1 2" key="1">
    <citation type="journal article" date="2019" name="Int. J. Syst. Evol. Microbiol.">
        <title>The Global Catalogue of Microorganisms (GCM) 10K type strain sequencing project: providing services to taxonomists for standard genome sequencing and annotation.</title>
        <authorList>
            <consortium name="The Broad Institute Genomics Platform"/>
            <consortium name="The Broad Institute Genome Sequencing Center for Infectious Disease"/>
            <person name="Wu L."/>
            <person name="Ma J."/>
        </authorList>
    </citation>
    <scope>NUCLEOTIDE SEQUENCE [LARGE SCALE GENOMIC DNA]</scope>
    <source>
        <strain evidence="1 2">RDMS1</strain>
    </source>
</reference>
<dbReference type="AlphaFoldDB" id="A0ABD5YM18"/>
<proteinExistence type="predicted"/>
<organism evidence="1 2">
    <name type="scientific">Halocatena marina</name>
    <dbReference type="NCBI Taxonomy" id="2934937"/>
    <lineage>
        <taxon>Archaea</taxon>
        <taxon>Methanobacteriati</taxon>
        <taxon>Methanobacteriota</taxon>
        <taxon>Stenosarchaea group</taxon>
        <taxon>Halobacteria</taxon>
        <taxon>Halobacteriales</taxon>
        <taxon>Natronomonadaceae</taxon>
        <taxon>Halocatena</taxon>
    </lineage>
</organism>
<evidence type="ECO:0000313" key="1">
    <source>
        <dbReference type="EMBL" id="MFC7190325.1"/>
    </source>
</evidence>
<sequence>MAVRPPTGNTGEEPDTIAFGIAALDSYLDEEDISFPTTKESLRDSLGTVGIPYNAAGSTMPLDEAIEQVPKQRFESKRELLNALHPVFEERREAGPTKILDRIRSFIPF</sequence>
<name>A0ABD5YM18_9EURY</name>
<dbReference type="Proteomes" id="UP001596417">
    <property type="component" value="Unassembled WGS sequence"/>
</dbReference>
<dbReference type="EMBL" id="JBHTAX010000001">
    <property type="protein sequence ID" value="MFC7190325.1"/>
    <property type="molecule type" value="Genomic_DNA"/>
</dbReference>
<evidence type="ECO:0000313" key="2">
    <source>
        <dbReference type="Proteomes" id="UP001596417"/>
    </source>
</evidence>
<dbReference type="RefSeq" id="WP_248907069.1">
    <property type="nucleotide sequence ID" value="NZ_CP109979.1"/>
</dbReference>
<protein>
    <submittedName>
        <fullName evidence="1">Uncharacterized protein</fullName>
    </submittedName>
</protein>
<gene>
    <name evidence="1" type="ORF">ACFQL7_10985</name>
</gene>